<name>A0A5B2VR78_9HYPH</name>
<dbReference type="Gene3D" id="3.30.160.100">
    <property type="entry name" value="Ribosome hibernation promotion factor-like"/>
    <property type="match status" value="1"/>
</dbReference>
<dbReference type="InterPro" id="IPR003489">
    <property type="entry name" value="RHF/RaiA"/>
</dbReference>
<dbReference type="SUPFAM" id="SSF69754">
    <property type="entry name" value="Ribosome binding protein Y (YfiA homologue)"/>
    <property type="match status" value="1"/>
</dbReference>
<evidence type="ECO:0000313" key="1">
    <source>
        <dbReference type="EMBL" id="KAA2241100.1"/>
    </source>
</evidence>
<comment type="caution">
    <text evidence="1">The sequence shown here is derived from an EMBL/GenBank/DDBJ whole genome shotgun (WGS) entry which is preliminary data.</text>
</comment>
<dbReference type="NCBIfam" id="TIGR00741">
    <property type="entry name" value="yfiA"/>
    <property type="match status" value="1"/>
</dbReference>
<protein>
    <submittedName>
        <fullName evidence="1">Ribosome-associated translation inhibitor RaiA</fullName>
    </submittedName>
</protein>
<organism evidence="1 2">
    <name type="scientific">Salinarimonas soli</name>
    <dbReference type="NCBI Taxonomy" id="1638099"/>
    <lineage>
        <taxon>Bacteria</taxon>
        <taxon>Pseudomonadati</taxon>
        <taxon>Pseudomonadota</taxon>
        <taxon>Alphaproteobacteria</taxon>
        <taxon>Hyphomicrobiales</taxon>
        <taxon>Salinarimonadaceae</taxon>
        <taxon>Salinarimonas</taxon>
    </lineage>
</organism>
<dbReference type="Pfam" id="PF02482">
    <property type="entry name" value="Ribosomal_S30AE"/>
    <property type="match status" value="1"/>
</dbReference>
<keyword evidence="2" id="KW-1185">Reference proteome</keyword>
<dbReference type="InterPro" id="IPR036567">
    <property type="entry name" value="RHF-like"/>
</dbReference>
<gene>
    <name evidence="1" type="primary">raiA</name>
    <name evidence="1" type="ORF">F0L46_04690</name>
</gene>
<reference evidence="1 2" key="1">
    <citation type="submission" date="2019-09" db="EMBL/GenBank/DDBJ databases">
        <title>Salinarimonas rosea gen. nov., sp. nov., a new member of the a-2 subgroup of the Proteobacteria.</title>
        <authorList>
            <person name="Liu J."/>
        </authorList>
    </citation>
    <scope>NUCLEOTIDE SEQUENCE [LARGE SCALE GENOMIC DNA]</scope>
    <source>
        <strain evidence="1 2">BN140002</strain>
    </source>
</reference>
<proteinExistence type="predicted"/>
<dbReference type="AlphaFoldDB" id="A0A5B2VR78"/>
<dbReference type="OrthoDB" id="8018648at2"/>
<reference evidence="1 2" key="2">
    <citation type="submission" date="2019-09" db="EMBL/GenBank/DDBJ databases">
        <authorList>
            <person name="Jin C."/>
        </authorList>
    </citation>
    <scope>NUCLEOTIDE SEQUENCE [LARGE SCALE GENOMIC DNA]</scope>
    <source>
        <strain evidence="1 2">BN140002</strain>
    </source>
</reference>
<dbReference type="Proteomes" id="UP000323142">
    <property type="component" value="Unassembled WGS sequence"/>
</dbReference>
<accession>A0A5B2VR78</accession>
<dbReference type="EMBL" id="VUOA01000009">
    <property type="protein sequence ID" value="KAA2241100.1"/>
    <property type="molecule type" value="Genomic_DNA"/>
</dbReference>
<sequence>MLGPGDRPKHRVPILRRAPYASSRRGSWTPPRTPVFQLRCFPEQEERMSEENITVGSANVSLGSNFPDLARRQIREVADKYFGDLTTASVHVSKEGTAFRCSVNIRMGALRVMSAEAQAREVPLAFREALGKVEKQLRRTKRELREDKPRPPETTL</sequence>
<evidence type="ECO:0000313" key="2">
    <source>
        <dbReference type="Proteomes" id="UP000323142"/>
    </source>
</evidence>